<dbReference type="Proteomes" id="UP000295164">
    <property type="component" value="Unassembled WGS sequence"/>
</dbReference>
<sequence length="116" mass="13522">MAYDSQLADRVREYLSDVAGIRITEKAMFSGLAFLVNGKMCVNISRDNLMCRFDPARFEEVAERHGYLPMLMKGKEMKGYCFVEPAGFRRPGDFRWWMELCLDFNRHAKASKKKKP</sequence>
<evidence type="ECO:0000259" key="1">
    <source>
        <dbReference type="Pfam" id="PF04993"/>
    </source>
</evidence>
<dbReference type="Gene3D" id="3.30.1460.30">
    <property type="entry name" value="YgaC/TfoX-N like chaperone"/>
    <property type="match status" value="1"/>
</dbReference>
<gene>
    <name evidence="2" type="ORF">E0486_01545</name>
</gene>
<evidence type="ECO:0000313" key="3">
    <source>
        <dbReference type="Proteomes" id="UP000295164"/>
    </source>
</evidence>
<evidence type="ECO:0000313" key="2">
    <source>
        <dbReference type="EMBL" id="TCZ75017.1"/>
    </source>
</evidence>
<dbReference type="AlphaFoldDB" id="A0A4R4E7E4"/>
<dbReference type="EMBL" id="SKFH01000001">
    <property type="protein sequence ID" value="TCZ75017.1"/>
    <property type="molecule type" value="Genomic_DNA"/>
</dbReference>
<organism evidence="2 3">
    <name type="scientific">Flaviaesturariibacter aridisoli</name>
    <dbReference type="NCBI Taxonomy" id="2545761"/>
    <lineage>
        <taxon>Bacteria</taxon>
        <taxon>Pseudomonadati</taxon>
        <taxon>Bacteroidota</taxon>
        <taxon>Chitinophagia</taxon>
        <taxon>Chitinophagales</taxon>
        <taxon>Chitinophagaceae</taxon>
        <taxon>Flaviaestuariibacter</taxon>
    </lineage>
</organism>
<dbReference type="InterPro" id="IPR007076">
    <property type="entry name" value="TfoX_N"/>
</dbReference>
<comment type="caution">
    <text evidence="2">The sequence shown here is derived from an EMBL/GenBank/DDBJ whole genome shotgun (WGS) entry which is preliminary data.</text>
</comment>
<keyword evidence="3" id="KW-1185">Reference proteome</keyword>
<feature type="domain" description="TfoX N-terminal" evidence="1">
    <location>
        <begin position="22"/>
        <end position="104"/>
    </location>
</feature>
<accession>A0A4R4E7E4</accession>
<dbReference type="OrthoDB" id="214902at2"/>
<dbReference type="SUPFAM" id="SSF159894">
    <property type="entry name" value="YgaC/TfoX-N like"/>
    <property type="match status" value="1"/>
</dbReference>
<dbReference type="RefSeq" id="WP_131850372.1">
    <property type="nucleotide sequence ID" value="NZ_SKFH01000001.1"/>
</dbReference>
<dbReference type="Pfam" id="PF04993">
    <property type="entry name" value="TfoX_N"/>
    <property type="match status" value="1"/>
</dbReference>
<reference evidence="2 3" key="1">
    <citation type="submission" date="2019-03" db="EMBL/GenBank/DDBJ databases">
        <authorList>
            <person name="Kim M.K.M."/>
        </authorList>
    </citation>
    <scope>NUCLEOTIDE SEQUENCE [LARGE SCALE GENOMIC DNA]</scope>
    <source>
        <strain evidence="2 3">17J68-15</strain>
    </source>
</reference>
<protein>
    <submittedName>
        <fullName evidence="2">TfoX family protein</fullName>
    </submittedName>
</protein>
<proteinExistence type="predicted"/>
<name>A0A4R4E7E4_9BACT</name>